<reference key="2">
    <citation type="submission" date="2011-10" db="EMBL/GenBank/DDBJ databases">
        <title>The genome and transcriptome sequence of Clonorchis sinensis provide insights into the carcinogenic liver fluke.</title>
        <authorList>
            <person name="Wang X."/>
            <person name="Huang Y."/>
            <person name="Chen W."/>
            <person name="Liu H."/>
            <person name="Guo L."/>
            <person name="Chen Y."/>
            <person name="Luo F."/>
            <person name="Zhou W."/>
            <person name="Sun J."/>
            <person name="Mao Q."/>
            <person name="Liang P."/>
            <person name="Zhou C."/>
            <person name="Tian Y."/>
            <person name="Men J."/>
            <person name="Lv X."/>
            <person name="Huang L."/>
            <person name="Zhou J."/>
            <person name="Hu Y."/>
            <person name="Li R."/>
            <person name="Zhang F."/>
            <person name="Lei H."/>
            <person name="Li X."/>
            <person name="Hu X."/>
            <person name="Liang C."/>
            <person name="Xu J."/>
            <person name="Wu Z."/>
            <person name="Yu X."/>
        </authorList>
    </citation>
    <scope>NUCLEOTIDE SEQUENCE</scope>
    <source>
        <strain>Henan</strain>
    </source>
</reference>
<evidence type="ECO:0000256" key="1">
    <source>
        <dbReference type="SAM" id="Phobius"/>
    </source>
</evidence>
<protein>
    <submittedName>
        <fullName evidence="2">Uncharacterized protein</fullName>
    </submittedName>
</protein>
<dbReference type="AlphaFoldDB" id="G7YBM6"/>
<proteinExistence type="predicted"/>
<keyword evidence="1" id="KW-0812">Transmembrane</keyword>
<sequence>MTSVFNTNALLPCNHDLFESLIVKKRIKMDGEGTYCCLTTIIIVCKQNNKVRLTNGDFGILRFKIQWLIQFSSMLPLYQFGNFLKFTQLQQDTMMWLYFLKAICNVTSIVAVLVTDAYRQISAQYIFLDQY</sequence>
<dbReference type="Proteomes" id="UP000008909">
    <property type="component" value="Unassembled WGS sequence"/>
</dbReference>
<keyword evidence="1" id="KW-1133">Transmembrane helix</keyword>
<evidence type="ECO:0000313" key="3">
    <source>
        <dbReference type="Proteomes" id="UP000008909"/>
    </source>
</evidence>
<evidence type="ECO:0000313" key="2">
    <source>
        <dbReference type="EMBL" id="GAA50360.1"/>
    </source>
</evidence>
<feature type="transmembrane region" description="Helical" evidence="1">
    <location>
        <begin position="95"/>
        <end position="114"/>
    </location>
</feature>
<keyword evidence="1" id="KW-0472">Membrane</keyword>
<gene>
    <name evidence="2" type="ORF">CLF_104420</name>
</gene>
<dbReference type="EMBL" id="DF143038">
    <property type="protein sequence ID" value="GAA50360.1"/>
    <property type="molecule type" value="Genomic_DNA"/>
</dbReference>
<organism evidence="2 3">
    <name type="scientific">Clonorchis sinensis</name>
    <name type="common">Chinese liver fluke</name>
    <dbReference type="NCBI Taxonomy" id="79923"/>
    <lineage>
        <taxon>Eukaryota</taxon>
        <taxon>Metazoa</taxon>
        <taxon>Spiralia</taxon>
        <taxon>Lophotrochozoa</taxon>
        <taxon>Platyhelminthes</taxon>
        <taxon>Trematoda</taxon>
        <taxon>Digenea</taxon>
        <taxon>Opisthorchiida</taxon>
        <taxon>Opisthorchiata</taxon>
        <taxon>Opisthorchiidae</taxon>
        <taxon>Clonorchis</taxon>
    </lineage>
</organism>
<name>G7YBM6_CLOSI</name>
<keyword evidence="3" id="KW-1185">Reference proteome</keyword>
<reference evidence="2" key="1">
    <citation type="journal article" date="2011" name="Genome Biol.">
        <title>The draft genome of the carcinogenic human liver fluke Clonorchis sinensis.</title>
        <authorList>
            <person name="Wang X."/>
            <person name="Chen W."/>
            <person name="Huang Y."/>
            <person name="Sun J."/>
            <person name="Men J."/>
            <person name="Liu H."/>
            <person name="Luo F."/>
            <person name="Guo L."/>
            <person name="Lv X."/>
            <person name="Deng C."/>
            <person name="Zhou C."/>
            <person name="Fan Y."/>
            <person name="Li X."/>
            <person name="Huang L."/>
            <person name="Hu Y."/>
            <person name="Liang C."/>
            <person name="Hu X."/>
            <person name="Xu J."/>
            <person name="Yu X."/>
        </authorList>
    </citation>
    <scope>NUCLEOTIDE SEQUENCE [LARGE SCALE GENOMIC DNA]</scope>
    <source>
        <strain evidence="2">Henan</strain>
    </source>
</reference>
<accession>G7YBM6</accession>